<dbReference type="AlphaFoldDB" id="A0A1B0C296"/>
<keyword evidence="5" id="KW-1185">Reference proteome</keyword>
<dbReference type="CDD" id="cd00110">
    <property type="entry name" value="LamG"/>
    <property type="match status" value="1"/>
</dbReference>
<dbReference type="SMART" id="SM00282">
    <property type="entry name" value="LamG"/>
    <property type="match status" value="1"/>
</dbReference>
<dbReference type="EnsemblMetazoa" id="GPPI047193-RA">
    <property type="protein sequence ID" value="GPPI047193-PA"/>
    <property type="gene ID" value="GPPI047193"/>
</dbReference>
<dbReference type="GO" id="GO:0016020">
    <property type="term" value="C:membrane"/>
    <property type="evidence" value="ECO:0007669"/>
    <property type="project" value="UniProtKB-SubCell"/>
</dbReference>
<dbReference type="Pfam" id="PF02210">
    <property type="entry name" value="Laminin_G_2"/>
    <property type="match status" value="1"/>
</dbReference>
<dbReference type="PANTHER" id="PTHR15036">
    <property type="entry name" value="PIKACHURIN-LIKE PROTEIN"/>
    <property type="match status" value="1"/>
</dbReference>
<dbReference type="EMBL" id="JXJN01024419">
    <property type="status" value="NOT_ANNOTATED_CDS"/>
    <property type="molecule type" value="Genomic_DNA"/>
</dbReference>
<name>A0A1B0C296_9MUSC</name>
<organism evidence="4 5">
    <name type="scientific">Glossina palpalis gambiensis</name>
    <dbReference type="NCBI Taxonomy" id="67801"/>
    <lineage>
        <taxon>Eukaryota</taxon>
        <taxon>Metazoa</taxon>
        <taxon>Ecdysozoa</taxon>
        <taxon>Arthropoda</taxon>
        <taxon>Hexapoda</taxon>
        <taxon>Insecta</taxon>
        <taxon>Pterygota</taxon>
        <taxon>Neoptera</taxon>
        <taxon>Endopterygota</taxon>
        <taxon>Diptera</taxon>
        <taxon>Brachycera</taxon>
        <taxon>Muscomorpha</taxon>
        <taxon>Hippoboscoidea</taxon>
        <taxon>Glossinidae</taxon>
        <taxon>Glossina</taxon>
    </lineage>
</organism>
<dbReference type="InterPro" id="IPR013320">
    <property type="entry name" value="ConA-like_dom_sf"/>
</dbReference>
<dbReference type="PROSITE" id="PS50025">
    <property type="entry name" value="LAM_G_DOMAIN"/>
    <property type="match status" value="1"/>
</dbReference>
<dbReference type="PANTHER" id="PTHR15036:SF85">
    <property type="entry name" value="SP2353, ISOFORM A"/>
    <property type="match status" value="1"/>
</dbReference>
<proteinExistence type="predicted"/>
<protein>
    <recommendedName>
        <fullName evidence="3">Laminin G domain-containing protein</fullName>
    </recommendedName>
</protein>
<evidence type="ECO:0000259" key="3">
    <source>
        <dbReference type="PROSITE" id="PS50025"/>
    </source>
</evidence>
<feature type="region of interest" description="Disordered" evidence="2">
    <location>
        <begin position="90"/>
        <end position="110"/>
    </location>
</feature>
<feature type="domain" description="Laminin G" evidence="3">
    <location>
        <begin position="175"/>
        <end position="333"/>
    </location>
</feature>
<feature type="compositionally biased region" description="Basic and acidic residues" evidence="2">
    <location>
        <begin position="90"/>
        <end position="106"/>
    </location>
</feature>
<evidence type="ECO:0000313" key="4">
    <source>
        <dbReference type="EnsemblMetazoa" id="GPPI047193-PA"/>
    </source>
</evidence>
<dbReference type="SUPFAM" id="SSF49899">
    <property type="entry name" value="Concanavalin A-like lectins/glucanases"/>
    <property type="match status" value="1"/>
</dbReference>
<reference evidence="4" key="2">
    <citation type="submission" date="2020-05" db="UniProtKB">
        <authorList>
            <consortium name="EnsemblMetazoa"/>
        </authorList>
    </citation>
    <scope>IDENTIFICATION</scope>
    <source>
        <strain evidence="4">IAEA</strain>
    </source>
</reference>
<dbReference type="InterPro" id="IPR001791">
    <property type="entry name" value="Laminin_G"/>
</dbReference>
<dbReference type="Pfam" id="PF00054">
    <property type="entry name" value="Laminin_G_1"/>
    <property type="match status" value="1"/>
</dbReference>
<dbReference type="InterPro" id="IPR050372">
    <property type="entry name" value="Neurexin-related_CASP"/>
</dbReference>
<sequence length="334" mass="37862">MVEDQLRVLAPTKTDEAEYDEIDDDNDDKYQQKTFVMDASLFNASDGTEEYQRKQFAQDMKKLWQTQKGPMYRKCPIISEYDYSEELDLTKQNDSDSNDNDNKEESNANDGVVVDNLKLIDVDYTAITPKLLDENRKPTTSITTSTQTQTDWSLLSKFDLASDQPHHTIGVRKNFGACFAGRDSYFHYNDAETISQIISYTIDLNLRIKSRSDNGVILWTGKVESTDRDKDDYLSLGIENGYLHFRYNLGSGEIYIRFNATKTVAKATPGKLRQLNTDTGLYVGGMPDVQYFTRQRYVSGIVGCISEIVLAGELKMNFDPNTLGTAHNVETGLL</sequence>
<evidence type="ECO:0000256" key="2">
    <source>
        <dbReference type="SAM" id="MobiDB-lite"/>
    </source>
</evidence>
<dbReference type="Proteomes" id="UP000092460">
    <property type="component" value="Unassembled WGS sequence"/>
</dbReference>
<dbReference type="VEuPathDB" id="VectorBase:GPPI047193"/>
<evidence type="ECO:0000313" key="5">
    <source>
        <dbReference type="Proteomes" id="UP000092460"/>
    </source>
</evidence>
<dbReference type="Gene3D" id="2.60.120.200">
    <property type="match status" value="2"/>
</dbReference>
<dbReference type="STRING" id="67801.A0A1B0C296"/>
<reference evidence="5" key="1">
    <citation type="submission" date="2015-01" db="EMBL/GenBank/DDBJ databases">
        <authorList>
            <person name="Aksoy S."/>
            <person name="Warren W."/>
            <person name="Wilson R.K."/>
        </authorList>
    </citation>
    <scope>NUCLEOTIDE SEQUENCE [LARGE SCALE GENOMIC DNA]</scope>
    <source>
        <strain evidence="5">IAEA</strain>
    </source>
</reference>
<accession>A0A1B0C296</accession>
<comment type="caution">
    <text evidence="1">Lacks conserved residue(s) required for the propagation of feature annotation.</text>
</comment>
<evidence type="ECO:0000256" key="1">
    <source>
        <dbReference type="PROSITE-ProRule" id="PRU00122"/>
    </source>
</evidence>